<dbReference type="EMBL" id="JAHQCW010000003">
    <property type="protein sequence ID" value="MBU9735552.1"/>
    <property type="molecule type" value="Genomic_DNA"/>
</dbReference>
<reference evidence="1" key="1">
    <citation type="submission" date="2021-06" db="EMBL/GenBank/DDBJ databases">
        <title>Description of novel taxa of the family Lachnospiraceae.</title>
        <authorList>
            <person name="Chaplin A.V."/>
            <person name="Sokolova S.R."/>
            <person name="Pikina A.P."/>
            <person name="Korzhanova M."/>
            <person name="Belova V."/>
            <person name="Korostin D."/>
            <person name="Efimov B.A."/>
        </authorList>
    </citation>
    <scope>NUCLEOTIDE SEQUENCE</scope>
    <source>
        <strain evidence="1">ASD5720</strain>
    </source>
</reference>
<name>A0A949JXH3_9FIRM</name>
<proteinExistence type="predicted"/>
<dbReference type="AlphaFoldDB" id="A0A949JXH3"/>
<comment type="caution">
    <text evidence="1">The sequence shown here is derived from an EMBL/GenBank/DDBJ whole genome shotgun (WGS) entry which is preliminary data.</text>
</comment>
<evidence type="ECO:0000313" key="2">
    <source>
        <dbReference type="Proteomes" id="UP000712157"/>
    </source>
</evidence>
<evidence type="ECO:0000313" key="1">
    <source>
        <dbReference type="EMBL" id="MBU9735552.1"/>
    </source>
</evidence>
<keyword evidence="2" id="KW-1185">Reference proteome</keyword>
<dbReference type="RefSeq" id="WP_238720613.1">
    <property type="nucleotide sequence ID" value="NZ_JAHQCW010000003.1"/>
</dbReference>
<organism evidence="1 2">
    <name type="scientific">Diplocloster agilis</name>
    <dbReference type="NCBI Taxonomy" id="2850323"/>
    <lineage>
        <taxon>Bacteria</taxon>
        <taxon>Bacillati</taxon>
        <taxon>Bacillota</taxon>
        <taxon>Clostridia</taxon>
        <taxon>Lachnospirales</taxon>
        <taxon>Lachnospiraceae</taxon>
        <taxon>Diplocloster</taxon>
    </lineage>
</organism>
<protein>
    <submittedName>
        <fullName evidence="1">Uncharacterized protein</fullName>
    </submittedName>
</protein>
<accession>A0A949JXH3</accession>
<dbReference type="Proteomes" id="UP000712157">
    <property type="component" value="Unassembled WGS sequence"/>
</dbReference>
<gene>
    <name evidence="1" type="ORF">KTH89_03320</name>
</gene>
<sequence>MMGKLHSFIYRLKEIVANKLVREEFLVAIADLMMPYNGEISAIQYLIVSRIMDLEQFLNKSDDQRGINTDCWALKITKLLEDYNTGSTLIDMNQYSFEENNHWRNLLASYIDGYDCKKGGAACLNPLYLIDGTHRMAIHLLYGIDDIQVKVRKFINVEKKRKKKNSILYANGDVFEKIDLLQAEREQLYRKYNQIMDTTRQTLTGYIKVFENTQINDQIFLLLNSYGEVTDIKRIRNCLTNNYLFQGNLLYVFQFKPEKQRLLYKNKQLKSVYIEKLEEEIKVILIQNQEPPYGWGYIAHSITESKSLDKFMEVTRKDKNESS</sequence>